<sequence>MKKLLIGAVAAITLSTSVMAEEYDHNQPNETAIKILLMSQNFTDEQETLAIQLINQVQILASKVEDPQEEVTQFVQGLAEQDYIDVPQIMQKYRAWQQDLDTELEKSLTTVAELHSSMSHEQRTRLMKTIKLLQSN</sequence>
<evidence type="ECO:0008006" key="4">
    <source>
        <dbReference type="Google" id="ProtNLM"/>
    </source>
</evidence>
<keyword evidence="1" id="KW-0732">Signal</keyword>
<feature type="chain" id="PRO_5041238073" description="DUF4168 domain-containing protein" evidence="1">
    <location>
        <begin position="21"/>
        <end position="136"/>
    </location>
</feature>
<reference evidence="2" key="1">
    <citation type="submission" date="2023-01" db="EMBL/GenBank/DDBJ databases">
        <title>Complete genome sequence of Planctobacterium marinum strain Dej080120_11.</title>
        <authorList>
            <person name="Ueki S."/>
            <person name="Maruyama F."/>
        </authorList>
    </citation>
    <scope>NUCLEOTIDE SEQUENCE</scope>
    <source>
        <strain evidence="2">Dej080120_11</strain>
    </source>
</reference>
<keyword evidence="3" id="KW-1185">Reference proteome</keyword>
<dbReference type="EMBL" id="AP027272">
    <property type="protein sequence ID" value="BDX05858.1"/>
    <property type="molecule type" value="Genomic_DNA"/>
</dbReference>
<feature type="signal peptide" evidence="1">
    <location>
        <begin position="1"/>
        <end position="20"/>
    </location>
</feature>
<dbReference type="Proteomes" id="UP001333710">
    <property type="component" value="Chromosome"/>
</dbReference>
<name>A0AA48HF80_9ALTE</name>
<evidence type="ECO:0000313" key="3">
    <source>
        <dbReference type="Proteomes" id="UP001333710"/>
    </source>
</evidence>
<protein>
    <recommendedName>
        <fullName evidence="4">DUF4168 domain-containing protein</fullName>
    </recommendedName>
</protein>
<evidence type="ECO:0000313" key="2">
    <source>
        <dbReference type="EMBL" id="BDX05858.1"/>
    </source>
</evidence>
<proteinExistence type="predicted"/>
<dbReference type="AlphaFoldDB" id="A0AA48HF80"/>
<evidence type="ECO:0000256" key="1">
    <source>
        <dbReference type="SAM" id="SignalP"/>
    </source>
</evidence>
<dbReference type="RefSeq" id="WP_338291857.1">
    <property type="nucleotide sequence ID" value="NZ_AP027272.1"/>
</dbReference>
<gene>
    <name evidence="2" type="ORF">MACH26_13790</name>
</gene>
<dbReference type="KEGG" id="pmaw:MACH26_13790"/>
<accession>A0AA48HF80</accession>
<organism evidence="2 3">
    <name type="scientific">Planctobacterium marinum</name>
    <dbReference type="NCBI Taxonomy" id="1631968"/>
    <lineage>
        <taxon>Bacteria</taxon>
        <taxon>Pseudomonadati</taxon>
        <taxon>Pseudomonadota</taxon>
        <taxon>Gammaproteobacteria</taxon>
        <taxon>Alteromonadales</taxon>
        <taxon>Alteromonadaceae</taxon>
        <taxon>Planctobacterium</taxon>
    </lineage>
</organism>